<organism evidence="2 3">
    <name type="scientific">Lithospermum erythrorhizon</name>
    <name type="common">Purple gromwell</name>
    <name type="synonym">Lithospermum officinale var. erythrorhizon</name>
    <dbReference type="NCBI Taxonomy" id="34254"/>
    <lineage>
        <taxon>Eukaryota</taxon>
        <taxon>Viridiplantae</taxon>
        <taxon>Streptophyta</taxon>
        <taxon>Embryophyta</taxon>
        <taxon>Tracheophyta</taxon>
        <taxon>Spermatophyta</taxon>
        <taxon>Magnoliopsida</taxon>
        <taxon>eudicotyledons</taxon>
        <taxon>Gunneridae</taxon>
        <taxon>Pentapetalae</taxon>
        <taxon>asterids</taxon>
        <taxon>lamiids</taxon>
        <taxon>Boraginales</taxon>
        <taxon>Boraginaceae</taxon>
        <taxon>Boraginoideae</taxon>
        <taxon>Lithospermeae</taxon>
        <taxon>Lithospermum</taxon>
    </lineage>
</organism>
<proteinExistence type="predicted"/>
<sequence length="143" mass="15593">MMGGKWFRKVDDLEDLVFLDDDDDNDDEDDDNDDEDDDDDGEDDDDSDGGDVPIDTDATHETRLMKFLSCFGDANEKTKGNKKSLEHSDDEEDVEATIGDEHTNSHPGSTSPGIGIENYIIGDDEKDAMGPFLEGGSGGPTIN</sequence>
<dbReference type="Proteomes" id="UP001454036">
    <property type="component" value="Unassembled WGS sequence"/>
</dbReference>
<evidence type="ECO:0000256" key="1">
    <source>
        <dbReference type="SAM" id="MobiDB-lite"/>
    </source>
</evidence>
<protein>
    <submittedName>
        <fullName evidence="2">Uncharacterized protein</fullName>
    </submittedName>
</protein>
<dbReference type="EMBL" id="BAABME010027728">
    <property type="protein sequence ID" value="GAA0176028.1"/>
    <property type="molecule type" value="Genomic_DNA"/>
</dbReference>
<gene>
    <name evidence="2" type="ORF">LIER_42014</name>
</gene>
<dbReference type="AlphaFoldDB" id="A0AAV3RM70"/>
<feature type="region of interest" description="Disordered" evidence="1">
    <location>
        <begin position="74"/>
        <end position="117"/>
    </location>
</feature>
<keyword evidence="3" id="KW-1185">Reference proteome</keyword>
<reference evidence="2 3" key="1">
    <citation type="submission" date="2024-01" db="EMBL/GenBank/DDBJ databases">
        <title>The complete chloroplast genome sequence of Lithospermum erythrorhizon: insights into the phylogenetic relationship among Boraginaceae species and the maternal lineages of purple gromwells.</title>
        <authorList>
            <person name="Okada T."/>
            <person name="Watanabe K."/>
        </authorList>
    </citation>
    <scope>NUCLEOTIDE SEQUENCE [LARGE SCALE GENOMIC DNA]</scope>
</reference>
<feature type="compositionally biased region" description="Acidic residues" evidence="1">
    <location>
        <begin position="18"/>
        <end position="49"/>
    </location>
</feature>
<accession>A0AAV3RM70</accession>
<name>A0AAV3RM70_LITER</name>
<comment type="caution">
    <text evidence="2">The sequence shown here is derived from an EMBL/GenBank/DDBJ whole genome shotgun (WGS) entry which is preliminary data.</text>
</comment>
<evidence type="ECO:0000313" key="2">
    <source>
        <dbReference type="EMBL" id="GAA0176028.1"/>
    </source>
</evidence>
<feature type="compositionally biased region" description="Basic and acidic residues" evidence="1">
    <location>
        <begin position="74"/>
        <end position="87"/>
    </location>
</feature>
<feature type="region of interest" description="Disordered" evidence="1">
    <location>
        <begin position="18"/>
        <end position="59"/>
    </location>
</feature>
<evidence type="ECO:0000313" key="3">
    <source>
        <dbReference type="Proteomes" id="UP001454036"/>
    </source>
</evidence>